<dbReference type="Pfam" id="PF20696">
    <property type="entry name" value="UbiD_C"/>
    <property type="match status" value="1"/>
</dbReference>
<comment type="similarity">
    <text evidence="1">Belongs to the UbiD family.</text>
</comment>
<evidence type="ECO:0000313" key="5">
    <source>
        <dbReference type="EMBL" id="PBD20729.1"/>
    </source>
</evidence>
<dbReference type="PANTHER" id="PTHR30108">
    <property type="entry name" value="3-OCTAPRENYL-4-HYDROXYBENZOATE CARBOXY-LYASE-RELATED"/>
    <property type="match status" value="1"/>
</dbReference>
<dbReference type="InterPro" id="IPR048304">
    <property type="entry name" value="UbiD_Rift_dom"/>
</dbReference>
<dbReference type="PANTHER" id="PTHR30108:SF21">
    <property type="entry name" value="4-HYDROXYBENZOATE DECARBOXYLASE"/>
    <property type="match status" value="1"/>
</dbReference>
<dbReference type="Pfam" id="PF01977">
    <property type="entry name" value="UbiD"/>
    <property type="match status" value="1"/>
</dbReference>
<dbReference type="OrthoDB" id="9809841at2"/>
<reference evidence="5" key="1">
    <citation type="submission" date="2017-09" db="EMBL/GenBank/DDBJ databases">
        <title>Yangia sp. SAOS 153D whole genome sequencing.</title>
        <authorList>
            <person name="Verma A."/>
            <person name="Krishnamurthi S."/>
        </authorList>
    </citation>
    <scope>NUCLEOTIDE SEQUENCE [LARGE SCALE GENOMIC DNA]</scope>
    <source>
        <strain evidence="5">SAOS 153D</strain>
    </source>
</reference>
<feature type="domain" description="3-octaprenyl-4-hydroxybenzoate carboxy-lyase-like N-terminal" evidence="3">
    <location>
        <begin position="24"/>
        <end position="100"/>
    </location>
</feature>
<organism evidence="5">
    <name type="scientific">Alloyangia mangrovi</name>
    <dbReference type="NCBI Taxonomy" id="1779329"/>
    <lineage>
        <taxon>Bacteria</taxon>
        <taxon>Pseudomonadati</taxon>
        <taxon>Pseudomonadota</taxon>
        <taxon>Alphaproteobacteria</taxon>
        <taxon>Rhodobacterales</taxon>
        <taxon>Roseobacteraceae</taxon>
        <taxon>Alloyangia</taxon>
    </lineage>
</organism>
<dbReference type="InterPro" id="IPR049381">
    <property type="entry name" value="UbiD-like_C"/>
</dbReference>
<accession>A0A2A3K1X8</accession>
<feature type="domain" description="3-octaprenyl-4-hydroxybenzoate carboxy-lyase-like Rift-related" evidence="2">
    <location>
        <begin position="110"/>
        <end position="303"/>
    </location>
</feature>
<dbReference type="GO" id="GO:0005737">
    <property type="term" value="C:cytoplasm"/>
    <property type="evidence" value="ECO:0007669"/>
    <property type="project" value="TreeGrafter"/>
</dbReference>
<comment type="caution">
    <text evidence="5">The sequence shown here is derived from an EMBL/GenBank/DDBJ whole genome shotgun (WGS) entry which is preliminary data.</text>
</comment>
<dbReference type="EMBL" id="NTHN01000024">
    <property type="protein sequence ID" value="PBD20729.1"/>
    <property type="molecule type" value="Genomic_DNA"/>
</dbReference>
<dbReference type="GO" id="GO:0016831">
    <property type="term" value="F:carboxy-lyase activity"/>
    <property type="evidence" value="ECO:0007669"/>
    <property type="project" value="InterPro"/>
</dbReference>
<dbReference type="Gene3D" id="3.40.1670.10">
    <property type="entry name" value="UbiD C-terminal domain-like"/>
    <property type="match status" value="1"/>
</dbReference>
<dbReference type="NCBIfam" id="TIGR00148">
    <property type="entry name" value="UbiD family decarboxylase"/>
    <property type="match status" value="1"/>
</dbReference>
<name>A0A2A3K1X8_9RHOB</name>
<protein>
    <submittedName>
        <fullName evidence="5">Decarboxylase UbiD</fullName>
    </submittedName>
</protein>
<evidence type="ECO:0000259" key="3">
    <source>
        <dbReference type="Pfam" id="PF20695"/>
    </source>
</evidence>
<dbReference type="InterPro" id="IPR002830">
    <property type="entry name" value="UbiD"/>
</dbReference>
<dbReference type="Pfam" id="PF20695">
    <property type="entry name" value="UbiD_N"/>
    <property type="match status" value="1"/>
</dbReference>
<evidence type="ECO:0000259" key="4">
    <source>
        <dbReference type="Pfam" id="PF20696"/>
    </source>
</evidence>
<dbReference type="InterPro" id="IPR049383">
    <property type="entry name" value="UbiD-like_N"/>
</dbReference>
<sequence length="478" mass="50388">MKDTTMTLPENAADKTNSFRGFMALLQARGELAEIATPVDPDGFELSAMASALHDGPAAIFTQTGPTGMPVVANVLNSIDRVALGLGLTRADLPTAISDAIGRPVAPKVVETGACQEVDLGKDLSALPIPRFFEHEGGPYITAGCIVAKDSAAGIANLSYARLRPTGPDTALIGIAPNHHLAVMARAAAARGEEQPIAITLGNAPSVLLAAALYLKLGDDEMEVAGALEGAPIDCVRCKTSDLLVPADCEIVIEGVIDPEERVHEGPVSEYHGMYEDYGPGQLVRITKITARRNAMFQAIVPGFHLEHLLIGGVSIAAGLESHLKGIIPSVRRVAIDNSGCGRLSAVVTLAEGHHLGDPKKAILGALSAVNLVKHVTVVDEDVDPWDEFAVRTAVMTRMRAERDIVIVPGMRTDRSEPMKLGGTITNYGFVATRRADDRPDWTPALPPQAAYDATAGIVARIRAGARRAEETGEAAPD</sequence>
<gene>
    <name evidence="5" type="ORF">CLG85_02355</name>
</gene>
<evidence type="ECO:0000259" key="2">
    <source>
        <dbReference type="Pfam" id="PF01977"/>
    </source>
</evidence>
<evidence type="ECO:0000256" key="1">
    <source>
        <dbReference type="ARBA" id="ARBA00010021"/>
    </source>
</evidence>
<proteinExistence type="inferred from homology"/>
<dbReference type="SUPFAM" id="SSF143968">
    <property type="entry name" value="UbiD C-terminal domain-like"/>
    <property type="match status" value="1"/>
</dbReference>
<dbReference type="AlphaFoldDB" id="A0A2A3K1X8"/>
<dbReference type="SUPFAM" id="SSF50475">
    <property type="entry name" value="FMN-binding split barrel"/>
    <property type="match status" value="1"/>
</dbReference>
<feature type="domain" description="3-octaprenyl-4-hydroxybenzoate carboxy-lyase-like C-terminal" evidence="4">
    <location>
        <begin position="311"/>
        <end position="420"/>
    </location>
</feature>